<dbReference type="EMBL" id="FRBL01000008">
    <property type="protein sequence ID" value="SHM41853.1"/>
    <property type="molecule type" value="Genomic_DNA"/>
</dbReference>
<organism evidence="1 2">
    <name type="scientific">Chitinophaga jiangningensis</name>
    <dbReference type="NCBI Taxonomy" id="1419482"/>
    <lineage>
        <taxon>Bacteria</taxon>
        <taxon>Pseudomonadati</taxon>
        <taxon>Bacteroidota</taxon>
        <taxon>Chitinophagia</taxon>
        <taxon>Chitinophagales</taxon>
        <taxon>Chitinophagaceae</taxon>
        <taxon>Chitinophaga</taxon>
    </lineage>
</organism>
<dbReference type="AlphaFoldDB" id="A0A1M7IMM5"/>
<reference evidence="1 2" key="1">
    <citation type="submission" date="2016-11" db="EMBL/GenBank/DDBJ databases">
        <authorList>
            <person name="Jaros S."/>
            <person name="Januszkiewicz K."/>
            <person name="Wedrychowicz H."/>
        </authorList>
    </citation>
    <scope>NUCLEOTIDE SEQUENCE [LARGE SCALE GENOMIC DNA]</scope>
    <source>
        <strain evidence="1 2">DSM 27406</strain>
    </source>
</reference>
<dbReference type="OrthoDB" id="661518at2"/>
<evidence type="ECO:0000313" key="2">
    <source>
        <dbReference type="Proteomes" id="UP000184420"/>
    </source>
</evidence>
<sequence>MQYSFFTQKGHHGQFIEMYRDAAHSQLFGWMCSYPAPDHPGRVVELWALMAAEDVTLSGVAFYPVQVTTGFVPHNFDTWLLKLREGPAFEALVYRMADFELPDTKKSFTGTLVNGIYNSNGDPHVKPVLVAVTLMSAQRQLDEQAAVSEQLMLMGTFEASEPMLLYSPLKELDPPITSQEFLEGKGVPGITLTGSKATVPLRERVLTMIGSTSPEQNIQRFIALKELADGITIHG</sequence>
<evidence type="ECO:0000313" key="1">
    <source>
        <dbReference type="EMBL" id="SHM41853.1"/>
    </source>
</evidence>
<dbReference type="RefSeq" id="WP_143160031.1">
    <property type="nucleotide sequence ID" value="NZ_FRBL01000008.1"/>
</dbReference>
<gene>
    <name evidence="1" type="ORF">SAMN05444266_10822</name>
</gene>
<keyword evidence="2" id="KW-1185">Reference proteome</keyword>
<accession>A0A1M7IMM5</accession>
<protein>
    <submittedName>
        <fullName evidence="1">Uncharacterized protein</fullName>
    </submittedName>
</protein>
<dbReference type="STRING" id="1419482.SAMN05444266_10822"/>
<dbReference type="Proteomes" id="UP000184420">
    <property type="component" value="Unassembled WGS sequence"/>
</dbReference>
<proteinExistence type="predicted"/>
<name>A0A1M7IMM5_9BACT</name>